<dbReference type="Proteomes" id="UP000315440">
    <property type="component" value="Unassembled WGS sequence"/>
</dbReference>
<dbReference type="RefSeq" id="WP_146400386.1">
    <property type="nucleotide sequence ID" value="NZ_SJPQ01000002.1"/>
</dbReference>
<feature type="domain" description="Type II secretion system protein GspF" evidence="9">
    <location>
        <begin position="65"/>
        <end position="186"/>
    </location>
</feature>
<protein>
    <submittedName>
        <fullName evidence="10">Type II secretion system protein F</fullName>
    </submittedName>
</protein>
<accession>A0A5C5ZP79</accession>
<comment type="subcellular location">
    <subcellularLocation>
        <location evidence="1">Cell membrane</location>
        <topology evidence="1">Multi-pass membrane protein</topology>
    </subcellularLocation>
</comment>
<evidence type="ECO:0000256" key="4">
    <source>
        <dbReference type="ARBA" id="ARBA00022692"/>
    </source>
</evidence>
<evidence type="ECO:0000313" key="10">
    <source>
        <dbReference type="EMBL" id="TWT88915.1"/>
    </source>
</evidence>
<dbReference type="GO" id="GO:0005886">
    <property type="term" value="C:plasma membrane"/>
    <property type="evidence" value="ECO:0007669"/>
    <property type="project" value="UniProtKB-SubCell"/>
</dbReference>
<dbReference type="PANTHER" id="PTHR30012">
    <property type="entry name" value="GENERAL SECRETION PATHWAY PROTEIN"/>
    <property type="match status" value="1"/>
</dbReference>
<keyword evidence="6 8" id="KW-0472">Membrane</keyword>
<feature type="region of interest" description="Disordered" evidence="7">
    <location>
        <begin position="1"/>
        <end position="25"/>
    </location>
</feature>
<evidence type="ECO:0000256" key="5">
    <source>
        <dbReference type="ARBA" id="ARBA00022989"/>
    </source>
</evidence>
<evidence type="ECO:0000256" key="2">
    <source>
        <dbReference type="ARBA" id="ARBA00005745"/>
    </source>
</evidence>
<dbReference type="AlphaFoldDB" id="A0A5C5ZP79"/>
<keyword evidence="3" id="KW-1003">Cell membrane</keyword>
<keyword evidence="11" id="KW-1185">Reference proteome</keyword>
<dbReference type="InterPro" id="IPR042094">
    <property type="entry name" value="T2SS_GspF_sf"/>
</dbReference>
<feature type="transmembrane region" description="Helical" evidence="8">
    <location>
        <begin position="369"/>
        <end position="390"/>
    </location>
</feature>
<evidence type="ECO:0000256" key="3">
    <source>
        <dbReference type="ARBA" id="ARBA00022475"/>
    </source>
</evidence>
<name>A0A5C5ZP79_9BACT</name>
<evidence type="ECO:0000256" key="1">
    <source>
        <dbReference type="ARBA" id="ARBA00004651"/>
    </source>
</evidence>
<evidence type="ECO:0000256" key="7">
    <source>
        <dbReference type="SAM" id="MobiDB-lite"/>
    </source>
</evidence>
<dbReference type="EMBL" id="SJPQ01000002">
    <property type="protein sequence ID" value="TWT88915.1"/>
    <property type="molecule type" value="Genomic_DNA"/>
</dbReference>
<dbReference type="InterPro" id="IPR018076">
    <property type="entry name" value="T2SS_GspF_dom"/>
</dbReference>
<dbReference type="Pfam" id="PF00482">
    <property type="entry name" value="T2SSF"/>
    <property type="match status" value="2"/>
</dbReference>
<dbReference type="Gene3D" id="1.20.81.30">
    <property type="entry name" value="Type II secretion system (T2SS), domain F"/>
    <property type="match status" value="2"/>
</dbReference>
<proteinExistence type="inferred from homology"/>
<dbReference type="PRINTS" id="PR00812">
    <property type="entry name" value="BCTERIALGSPF"/>
</dbReference>
<evidence type="ECO:0000259" key="9">
    <source>
        <dbReference type="Pfam" id="PF00482"/>
    </source>
</evidence>
<evidence type="ECO:0000256" key="8">
    <source>
        <dbReference type="SAM" id="Phobius"/>
    </source>
</evidence>
<feature type="transmembrane region" description="Helical" evidence="8">
    <location>
        <begin position="163"/>
        <end position="185"/>
    </location>
</feature>
<comment type="caution">
    <text evidence="10">The sequence shown here is derived from an EMBL/GenBank/DDBJ whole genome shotgun (WGS) entry which is preliminary data.</text>
</comment>
<evidence type="ECO:0000313" key="11">
    <source>
        <dbReference type="Proteomes" id="UP000315440"/>
    </source>
</evidence>
<feature type="domain" description="Type II secretion system protein GspF" evidence="9">
    <location>
        <begin position="267"/>
        <end position="388"/>
    </location>
</feature>
<dbReference type="InterPro" id="IPR003004">
    <property type="entry name" value="GspF/PilC"/>
</dbReference>
<reference evidence="10 11" key="1">
    <citation type="submission" date="2019-02" db="EMBL/GenBank/DDBJ databases">
        <title>Deep-cultivation of Planctomycetes and their phenomic and genomic characterization uncovers novel biology.</title>
        <authorList>
            <person name="Wiegand S."/>
            <person name="Jogler M."/>
            <person name="Boedeker C."/>
            <person name="Pinto D."/>
            <person name="Vollmers J."/>
            <person name="Rivas-Marin E."/>
            <person name="Kohn T."/>
            <person name="Peeters S.H."/>
            <person name="Heuer A."/>
            <person name="Rast P."/>
            <person name="Oberbeckmann S."/>
            <person name="Bunk B."/>
            <person name="Jeske O."/>
            <person name="Meyerdierks A."/>
            <person name="Storesund J.E."/>
            <person name="Kallscheuer N."/>
            <person name="Luecker S."/>
            <person name="Lage O.M."/>
            <person name="Pohl T."/>
            <person name="Merkel B.J."/>
            <person name="Hornburger P."/>
            <person name="Mueller R.-W."/>
            <person name="Bruemmer F."/>
            <person name="Labrenz M."/>
            <person name="Spormann A.M."/>
            <person name="Op Den Camp H."/>
            <person name="Overmann J."/>
            <person name="Amann R."/>
            <person name="Jetten M.S.M."/>
            <person name="Mascher T."/>
            <person name="Medema M.H."/>
            <person name="Devos D.P."/>
            <person name="Kaster A.-K."/>
            <person name="Ovreas L."/>
            <person name="Rohde M."/>
            <person name="Galperin M.Y."/>
            <person name="Jogler C."/>
        </authorList>
    </citation>
    <scope>NUCLEOTIDE SEQUENCE [LARGE SCALE GENOMIC DNA]</scope>
    <source>
        <strain evidence="10 11">Mal64</strain>
    </source>
</reference>
<organism evidence="10 11">
    <name type="scientific">Pseudobythopirellula maris</name>
    <dbReference type="NCBI Taxonomy" id="2527991"/>
    <lineage>
        <taxon>Bacteria</taxon>
        <taxon>Pseudomonadati</taxon>
        <taxon>Planctomycetota</taxon>
        <taxon>Planctomycetia</taxon>
        <taxon>Pirellulales</taxon>
        <taxon>Lacipirellulaceae</taxon>
        <taxon>Pseudobythopirellula</taxon>
    </lineage>
</organism>
<gene>
    <name evidence="10" type="primary">epsF_7</name>
    <name evidence="10" type="ORF">Mal64_24050</name>
</gene>
<keyword evidence="4 8" id="KW-0812">Transmembrane</keyword>
<sequence>MSALLEPTTLGGAPAANDPAARQPDDERLLKEVTQQDGEAAIDNLVARRRVRRRVPRSVLADASAQLAIMVRSGVDLSSAIESLAEQCEHALLAAILRRVNESVVAGARLSDALAQHPEAFDATFVATVASAEASGKLATVLQQITDILRGEVRLSQSIGAMVTYPILLMVVSGGVVASLVIFVLPRFAQIFEDYEMDLPALTIALLAVSSELTVRWWLWLPLVAAACVGVVFAWTSEAGRRWIDGLALESPLVSRVLKPLHTSRMCRMISLLTNSGVPLLESVRLTRRAMTNHAYQMLLDDVDSAVTQGRNMASVLNESEIVPKAARQMLSTGEQTGNVGEVSGLVSEFYEHEAENQLRQLIRIAEPLITVVMGAIVAVVVLAVMLPVFDLSSVGGAGR</sequence>
<evidence type="ECO:0000256" key="6">
    <source>
        <dbReference type="ARBA" id="ARBA00023136"/>
    </source>
</evidence>
<dbReference type="OrthoDB" id="249715at2"/>
<keyword evidence="5 8" id="KW-1133">Transmembrane helix</keyword>
<dbReference type="PANTHER" id="PTHR30012:SF0">
    <property type="entry name" value="TYPE II SECRETION SYSTEM PROTEIN F-RELATED"/>
    <property type="match status" value="1"/>
</dbReference>
<comment type="similarity">
    <text evidence="2">Belongs to the GSP F family.</text>
</comment>
<feature type="transmembrane region" description="Helical" evidence="8">
    <location>
        <begin position="217"/>
        <end position="235"/>
    </location>
</feature>